<dbReference type="SUPFAM" id="SSF54814">
    <property type="entry name" value="Prokaryotic type KH domain (KH-domain type II)"/>
    <property type="match status" value="1"/>
</dbReference>
<sequence length="73" mass="8193">MQDFLNFLITPLLLKPEELVITMHNYSASIKVSPEDAGRVIGKHGIVISSLRNLCRTYCISHNLNPVNLSLEN</sequence>
<dbReference type="EMBL" id="LCCN01000006">
    <property type="protein sequence ID" value="KKS32536.1"/>
    <property type="molecule type" value="Genomic_DNA"/>
</dbReference>
<dbReference type="STRING" id="1618356.UU93_C0006G0015"/>
<evidence type="ECO:0000313" key="2">
    <source>
        <dbReference type="Proteomes" id="UP000034160"/>
    </source>
</evidence>
<name>A0A0G1AEH9_9BACT</name>
<gene>
    <name evidence="1" type="ORF">UU93_C0006G0015</name>
</gene>
<protein>
    <submittedName>
        <fullName evidence="1">Uncharacterized protein</fullName>
    </submittedName>
</protein>
<accession>A0A0G1AEH9</accession>
<dbReference type="GO" id="GO:0003723">
    <property type="term" value="F:RNA binding"/>
    <property type="evidence" value="ECO:0007669"/>
    <property type="project" value="InterPro"/>
</dbReference>
<dbReference type="Pfam" id="PF13083">
    <property type="entry name" value="KH_KhpA-B"/>
    <property type="match status" value="1"/>
</dbReference>
<proteinExistence type="predicted"/>
<evidence type="ECO:0000313" key="1">
    <source>
        <dbReference type="EMBL" id="KKS32536.1"/>
    </source>
</evidence>
<comment type="caution">
    <text evidence="1">The sequence shown here is derived from an EMBL/GenBank/DDBJ whole genome shotgun (WGS) entry which is preliminary data.</text>
</comment>
<dbReference type="Proteomes" id="UP000034160">
    <property type="component" value="Unassembled WGS sequence"/>
</dbReference>
<dbReference type="AlphaFoldDB" id="A0A0G1AEH9"/>
<dbReference type="InterPro" id="IPR009019">
    <property type="entry name" value="KH_sf_prok-type"/>
</dbReference>
<reference evidence="1 2" key="1">
    <citation type="journal article" date="2015" name="Nature">
        <title>rRNA introns, odd ribosomes, and small enigmatic genomes across a large radiation of phyla.</title>
        <authorList>
            <person name="Brown C.T."/>
            <person name="Hug L.A."/>
            <person name="Thomas B.C."/>
            <person name="Sharon I."/>
            <person name="Castelle C.J."/>
            <person name="Singh A."/>
            <person name="Wilkins M.J."/>
            <person name="Williams K.H."/>
            <person name="Banfield J.F."/>
        </authorList>
    </citation>
    <scope>NUCLEOTIDE SEQUENCE [LARGE SCALE GENOMIC DNA]</scope>
</reference>
<organism evidence="1 2">
    <name type="scientific">Candidatus Amesbacteria bacterium GW2011_GWA2_42_12</name>
    <dbReference type="NCBI Taxonomy" id="1618356"/>
    <lineage>
        <taxon>Bacteria</taxon>
        <taxon>Candidatus Amesiibacteriota</taxon>
    </lineage>
</organism>